<comment type="similarity">
    <text evidence="1 4 7">Belongs to the tRNA pseudouridine synthase TruA family.</text>
</comment>
<keyword evidence="2 4" id="KW-0819">tRNA processing</keyword>
<feature type="domain" description="Pseudouridine synthase I TruA alpha/beta" evidence="8">
    <location>
        <begin position="7"/>
        <end position="104"/>
    </location>
</feature>
<evidence type="ECO:0000259" key="8">
    <source>
        <dbReference type="Pfam" id="PF01416"/>
    </source>
</evidence>
<evidence type="ECO:0000313" key="9">
    <source>
        <dbReference type="EMBL" id="AEV67753.1"/>
    </source>
</evidence>
<dbReference type="CDD" id="cd02570">
    <property type="entry name" value="PseudoU_synth_EcTruA"/>
    <property type="match status" value="1"/>
</dbReference>
<protein>
    <recommendedName>
        <fullName evidence="4">tRNA pseudouridine synthase A</fullName>
        <ecNumber evidence="4">5.4.99.12</ecNumber>
    </recommendedName>
    <alternativeName>
        <fullName evidence="4">tRNA pseudouridine(38-40) synthase</fullName>
    </alternativeName>
    <alternativeName>
        <fullName evidence="4">tRNA pseudouridylate synthase I</fullName>
    </alternativeName>
    <alternativeName>
        <fullName evidence="4">tRNA-uridine isomerase I</fullName>
    </alternativeName>
</protein>
<dbReference type="InterPro" id="IPR020095">
    <property type="entry name" value="PsdUridine_synth_TruA_C"/>
</dbReference>
<dbReference type="NCBIfam" id="TIGR00071">
    <property type="entry name" value="hisT_truA"/>
    <property type="match status" value="1"/>
</dbReference>
<reference evidence="10" key="1">
    <citation type="submission" date="2011-12" db="EMBL/GenBank/DDBJ databases">
        <title>Complete sequence of Clostridium clariflavum DSM 19732.</title>
        <authorList>
            <consortium name="US DOE Joint Genome Institute"/>
            <person name="Lucas S."/>
            <person name="Han J."/>
            <person name="Lapidus A."/>
            <person name="Cheng J.-F."/>
            <person name="Goodwin L."/>
            <person name="Pitluck S."/>
            <person name="Peters L."/>
            <person name="Teshima H."/>
            <person name="Detter J.C."/>
            <person name="Han C."/>
            <person name="Tapia R."/>
            <person name="Land M."/>
            <person name="Hauser L."/>
            <person name="Kyrpides N."/>
            <person name="Ivanova N."/>
            <person name="Pagani I."/>
            <person name="Kitzmiller T."/>
            <person name="Lynd L."/>
            <person name="Izquierdo J."/>
            <person name="Woyke T."/>
        </authorList>
    </citation>
    <scope>NUCLEOTIDE SEQUENCE [LARGE SCALE GENOMIC DNA]</scope>
    <source>
        <strain evidence="10">DSM 19732 / NBRC 101661 / EBR45</strain>
    </source>
</reference>
<dbReference type="AlphaFoldDB" id="G8LXP2"/>
<feature type="binding site" evidence="4 6">
    <location>
        <position position="111"/>
    </location>
    <ligand>
        <name>substrate</name>
    </ligand>
</feature>
<evidence type="ECO:0000256" key="2">
    <source>
        <dbReference type="ARBA" id="ARBA00022694"/>
    </source>
</evidence>
<dbReference type="GO" id="GO:0160147">
    <property type="term" value="F:tRNA pseudouridine(38-40) synthase activity"/>
    <property type="evidence" value="ECO:0007669"/>
    <property type="project" value="UniProtKB-EC"/>
</dbReference>
<evidence type="ECO:0000256" key="6">
    <source>
        <dbReference type="PIRSR" id="PIRSR001430-2"/>
    </source>
</evidence>
<dbReference type="GO" id="GO:0003723">
    <property type="term" value="F:RNA binding"/>
    <property type="evidence" value="ECO:0007669"/>
    <property type="project" value="InterPro"/>
</dbReference>
<comment type="catalytic activity">
    <reaction evidence="4 7">
        <text>uridine(38/39/40) in tRNA = pseudouridine(38/39/40) in tRNA</text>
        <dbReference type="Rhea" id="RHEA:22376"/>
        <dbReference type="Rhea" id="RHEA-COMP:10085"/>
        <dbReference type="Rhea" id="RHEA-COMP:10087"/>
        <dbReference type="ChEBI" id="CHEBI:65314"/>
        <dbReference type="ChEBI" id="CHEBI:65315"/>
        <dbReference type="EC" id="5.4.99.12"/>
    </reaction>
</comment>
<evidence type="ECO:0000256" key="3">
    <source>
        <dbReference type="ARBA" id="ARBA00023235"/>
    </source>
</evidence>
<dbReference type="HOGENOM" id="CLU_014673_0_1_9"/>
<dbReference type="Gene3D" id="3.30.70.580">
    <property type="entry name" value="Pseudouridine synthase I, catalytic domain, N-terminal subdomain"/>
    <property type="match status" value="1"/>
</dbReference>
<evidence type="ECO:0000256" key="1">
    <source>
        <dbReference type="ARBA" id="ARBA00009375"/>
    </source>
</evidence>
<dbReference type="HAMAP" id="MF_00171">
    <property type="entry name" value="TruA"/>
    <property type="match status" value="1"/>
</dbReference>
<evidence type="ECO:0000256" key="7">
    <source>
        <dbReference type="RuleBase" id="RU003792"/>
    </source>
</evidence>
<dbReference type="EC" id="5.4.99.12" evidence="4"/>
<comment type="function">
    <text evidence="4">Formation of pseudouridine at positions 38, 39 and 40 in the anticodon stem and loop of transfer RNAs.</text>
</comment>
<feature type="domain" description="Pseudouridine synthase I TruA alpha/beta" evidence="8">
    <location>
        <begin position="144"/>
        <end position="245"/>
    </location>
</feature>
<evidence type="ECO:0000256" key="4">
    <source>
        <dbReference type="HAMAP-Rule" id="MF_00171"/>
    </source>
</evidence>
<dbReference type="Pfam" id="PF01416">
    <property type="entry name" value="PseudoU_synth_1"/>
    <property type="match status" value="2"/>
</dbReference>
<dbReference type="SUPFAM" id="SSF55120">
    <property type="entry name" value="Pseudouridine synthase"/>
    <property type="match status" value="1"/>
</dbReference>
<dbReference type="KEGG" id="ccl:Clocl_1078"/>
<dbReference type="PIRSF" id="PIRSF001430">
    <property type="entry name" value="tRNA_psdUrid_synth"/>
    <property type="match status" value="1"/>
</dbReference>
<proteinExistence type="inferred from homology"/>
<organism evidence="9 10">
    <name type="scientific">Acetivibrio clariflavus (strain DSM 19732 / NBRC 101661 / EBR45)</name>
    <name type="common">Clostridium clariflavum</name>
    <dbReference type="NCBI Taxonomy" id="720554"/>
    <lineage>
        <taxon>Bacteria</taxon>
        <taxon>Bacillati</taxon>
        <taxon>Bacillota</taxon>
        <taxon>Clostridia</taxon>
        <taxon>Eubacteriales</taxon>
        <taxon>Oscillospiraceae</taxon>
        <taxon>Acetivibrio</taxon>
    </lineage>
</organism>
<dbReference type="eggNOG" id="COG0101">
    <property type="taxonomic scope" value="Bacteria"/>
</dbReference>
<dbReference type="GO" id="GO:0031119">
    <property type="term" value="P:tRNA pseudouridine synthesis"/>
    <property type="evidence" value="ECO:0007669"/>
    <property type="project" value="UniProtKB-UniRule"/>
</dbReference>
<gene>
    <name evidence="4" type="primary">truA</name>
    <name evidence="9" type="ordered locus">Clocl_1078</name>
</gene>
<dbReference type="InterPro" id="IPR020097">
    <property type="entry name" value="PsdUridine_synth_TruA_a/b_dom"/>
</dbReference>
<keyword evidence="10" id="KW-1185">Reference proteome</keyword>
<dbReference type="Proteomes" id="UP000005435">
    <property type="component" value="Chromosome"/>
</dbReference>
<sequence length="245" mass="28308">MRNIKLIIQYDGTKYRGWQKLGDSDKTIQGKLEDVLSKMTNEKIELIGSGRTDAGVHAFKQVANFHTESKMSEEDMLDYLYRYLPQDIVVTEVVEVDERFHSRYHVKGKKYLYRIWNAKRHNPFLRKYCTHVPEPLDIDLMRKAAEYLVGEHDFSSFTSLKSKNKSKVREIFSIEIKNDNELVEIMFHGDGFLYNMARIMAGTLIEVGAGRMDADSIPEILARKDRSLAGPKAPCSGLILYDVEY</sequence>
<evidence type="ECO:0000256" key="5">
    <source>
        <dbReference type="PIRSR" id="PIRSR001430-1"/>
    </source>
</evidence>
<dbReference type="EMBL" id="CP003065">
    <property type="protein sequence ID" value="AEV67753.1"/>
    <property type="molecule type" value="Genomic_DNA"/>
</dbReference>
<evidence type="ECO:0000313" key="10">
    <source>
        <dbReference type="Proteomes" id="UP000005435"/>
    </source>
</evidence>
<dbReference type="InterPro" id="IPR001406">
    <property type="entry name" value="PsdUridine_synth_TruA"/>
</dbReference>
<feature type="active site" description="Nucleophile" evidence="4 5">
    <location>
        <position position="53"/>
    </location>
</feature>
<comment type="subunit">
    <text evidence="4">Homodimer.</text>
</comment>
<keyword evidence="3 4" id="KW-0413">Isomerase</keyword>
<name>G8LXP2_ACECE</name>
<dbReference type="PANTHER" id="PTHR11142:SF22">
    <property type="entry name" value="TRNA PSEUDOURIDINE SYNTHASE A 2"/>
    <property type="match status" value="1"/>
</dbReference>
<dbReference type="InterPro" id="IPR020103">
    <property type="entry name" value="PsdUridine_synth_cat_dom_sf"/>
</dbReference>
<dbReference type="Gene3D" id="3.30.70.660">
    <property type="entry name" value="Pseudouridine synthase I, catalytic domain, C-terminal subdomain"/>
    <property type="match status" value="1"/>
</dbReference>
<dbReference type="PANTHER" id="PTHR11142">
    <property type="entry name" value="PSEUDOURIDYLATE SYNTHASE"/>
    <property type="match status" value="1"/>
</dbReference>
<dbReference type="STRING" id="720554.Clocl_1078"/>
<comment type="caution">
    <text evidence="4">Lacks conserved residue(s) required for the propagation of feature annotation.</text>
</comment>
<reference evidence="9 10" key="2">
    <citation type="journal article" date="2012" name="Stand. Genomic Sci.">
        <title>Complete Genome Sequence of Clostridium clariflavum DSM 19732.</title>
        <authorList>
            <person name="Izquierdo J.A."/>
            <person name="Goodwin L."/>
            <person name="Davenport K.W."/>
            <person name="Teshima H."/>
            <person name="Bruce D."/>
            <person name="Detter C."/>
            <person name="Tapia R."/>
            <person name="Han S."/>
            <person name="Land M."/>
            <person name="Hauser L."/>
            <person name="Jeffries C.D."/>
            <person name="Han J."/>
            <person name="Pitluck S."/>
            <person name="Nolan M."/>
            <person name="Chen A."/>
            <person name="Huntemann M."/>
            <person name="Mavromatis K."/>
            <person name="Mikhailova N."/>
            <person name="Liolios K."/>
            <person name="Woyke T."/>
            <person name="Lynd L.R."/>
        </authorList>
    </citation>
    <scope>NUCLEOTIDE SEQUENCE [LARGE SCALE GENOMIC DNA]</scope>
    <source>
        <strain evidence="10">DSM 19732 / NBRC 101661 / EBR45</strain>
    </source>
</reference>
<dbReference type="RefSeq" id="WP_014254371.1">
    <property type="nucleotide sequence ID" value="NC_016627.1"/>
</dbReference>
<dbReference type="OrthoDB" id="9811823at2"/>
<dbReference type="InterPro" id="IPR020094">
    <property type="entry name" value="TruA/RsuA/RluB/E/F_N"/>
</dbReference>
<accession>G8LXP2</accession>
<dbReference type="FunFam" id="3.30.70.580:FF:000001">
    <property type="entry name" value="tRNA pseudouridine synthase A"/>
    <property type="match status" value="1"/>
</dbReference>